<feature type="domain" description="Peptidase M20 dimerisation" evidence="12">
    <location>
        <begin position="205"/>
        <end position="308"/>
    </location>
</feature>
<feature type="binding site" evidence="11">
    <location>
        <position position="196"/>
    </location>
    <ligand>
        <name>Zn(2+)</name>
        <dbReference type="ChEBI" id="CHEBI:29105"/>
        <label>1</label>
    </ligand>
</feature>
<reference evidence="13 14" key="1">
    <citation type="submission" date="2019-08" db="EMBL/GenBank/DDBJ databases">
        <title>In-depth cultivation of the pig gut microbiome towards novel bacterial diversity and tailored functional studies.</title>
        <authorList>
            <person name="Wylensek D."/>
            <person name="Hitch T.C.A."/>
            <person name="Clavel T."/>
        </authorList>
    </citation>
    <scope>NUCLEOTIDE SEQUENCE [LARGE SCALE GENOMIC DNA]</scope>
    <source>
        <strain evidence="13 14">Oil+RF-744-WCA-WT-11</strain>
    </source>
</reference>
<keyword evidence="3 13" id="KW-0031">Aminopeptidase</keyword>
<dbReference type="InterPro" id="IPR001261">
    <property type="entry name" value="ArgE/DapE_CS"/>
</dbReference>
<dbReference type="NCBIfam" id="NF009920">
    <property type="entry name" value="PRK13381.1"/>
    <property type="match status" value="1"/>
</dbReference>
<dbReference type="PIRSF" id="PIRSF037215">
    <property type="entry name" value="Peptidase_M20B"/>
    <property type="match status" value="1"/>
</dbReference>
<dbReference type="Gene3D" id="3.40.630.10">
    <property type="entry name" value="Zn peptidases"/>
    <property type="match status" value="1"/>
</dbReference>
<dbReference type="Pfam" id="PF07687">
    <property type="entry name" value="M20_dimer"/>
    <property type="match status" value="1"/>
</dbReference>
<accession>A0A6L5X3I1</accession>
<evidence type="ECO:0000256" key="10">
    <source>
        <dbReference type="PIRSR" id="PIRSR037215-1"/>
    </source>
</evidence>
<evidence type="ECO:0000256" key="2">
    <source>
        <dbReference type="ARBA" id="ARBA00009692"/>
    </source>
</evidence>
<keyword evidence="4" id="KW-0645">Protease</keyword>
<comment type="cofactor">
    <cofactor evidence="11">
        <name>Zn(2+)</name>
        <dbReference type="ChEBI" id="CHEBI:29105"/>
    </cofactor>
    <text evidence="11">Binds 2 Zn(2+) ions per subunit.</text>
</comment>
<evidence type="ECO:0000256" key="9">
    <source>
        <dbReference type="NCBIfam" id="TIGR01882"/>
    </source>
</evidence>
<feature type="binding site" evidence="11">
    <location>
        <position position="140"/>
    </location>
    <ligand>
        <name>Zn(2+)</name>
        <dbReference type="ChEBI" id="CHEBI:29105"/>
        <label>1</label>
    </ligand>
</feature>
<dbReference type="InterPro" id="IPR011650">
    <property type="entry name" value="Peptidase_M20_dimer"/>
</dbReference>
<dbReference type="EC" id="3.4.11.4" evidence="9"/>
<keyword evidence="14" id="KW-1185">Reference proteome</keyword>
<evidence type="ECO:0000256" key="11">
    <source>
        <dbReference type="PIRSR" id="PIRSR037215-2"/>
    </source>
</evidence>
<keyword evidence="6 13" id="KW-0378">Hydrolase</keyword>
<evidence type="ECO:0000313" key="13">
    <source>
        <dbReference type="EMBL" id="MSS14949.1"/>
    </source>
</evidence>
<dbReference type="GO" id="GO:0008237">
    <property type="term" value="F:metallopeptidase activity"/>
    <property type="evidence" value="ECO:0007669"/>
    <property type="project" value="UniProtKB-KW"/>
</dbReference>
<dbReference type="AlphaFoldDB" id="A0A6L5X3I1"/>
<dbReference type="InterPro" id="IPR010161">
    <property type="entry name" value="Peptidase_M20B"/>
</dbReference>
<dbReference type="NCBIfam" id="NF003976">
    <property type="entry name" value="PRK05469.1"/>
    <property type="match status" value="1"/>
</dbReference>
<dbReference type="GO" id="GO:0008270">
    <property type="term" value="F:zinc ion binding"/>
    <property type="evidence" value="ECO:0007669"/>
    <property type="project" value="InterPro"/>
</dbReference>
<feature type="binding site" evidence="11">
    <location>
        <position position="79"/>
    </location>
    <ligand>
        <name>Zn(2+)</name>
        <dbReference type="ChEBI" id="CHEBI:29105"/>
        <label>1</label>
    </ligand>
</feature>
<evidence type="ECO:0000256" key="3">
    <source>
        <dbReference type="ARBA" id="ARBA00022438"/>
    </source>
</evidence>
<dbReference type="GO" id="GO:0045148">
    <property type="term" value="F:tripeptide aminopeptidase activity"/>
    <property type="evidence" value="ECO:0007669"/>
    <property type="project" value="UniProtKB-UniRule"/>
</dbReference>
<feature type="active site" description="Proton acceptor" evidence="10">
    <location>
        <position position="173"/>
    </location>
</feature>
<keyword evidence="5 11" id="KW-0479">Metal-binding</keyword>
<dbReference type="RefSeq" id="WP_154525300.1">
    <property type="nucleotide sequence ID" value="NZ_JAQYJL010000004.1"/>
</dbReference>
<dbReference type="Pfam" id="PF01546">
    <property type="entry name" value="Peptidase_M20"/>
    <property type="match status" value="1"/>
</dbReference>
<dbReference type="InterPro" id="IPR002933">
    <property type="entry name" value="Peptidase_M20"/>
</dbReference>
<evidence type="ECO:0000259" key="12">
    <source>
        <dbReference type="Pfam" id="PF07687"/>
    </source>
</evidence>
<dbReference type="SUPFAM" id="SSF53187">
    <property type="entry name" value="Zn-dependent exopeptidases"/>
    <property type="match status" value="1"/>
</dbReference>
<keyword evidence="7 11" id="KW-0862">Zinc</keyword>
<gene>
    <name evidence="13" type="primary">pepT</name>
    <name evidence="13" type="ORF">FYJ35_07810</name>
</gene>
<evidence type="ECO:0000313" key="14">
    <source>
        <dbReference type="Proteomes" id="UP000481852"/>
    </source>
</evidence>
<dbReference type="PANTHER" id="PTHR42994">
    <property type="entry name" value="PEPTIDASE T"/>
    <property type="match status" value="1"/>
</dbReference>
<dbReference type="GO" id="GO:0006518">
    <property type="term" value="P:peptide metabolic process"/>
    <property type="evidence" value="ECO:0007669"/>
    <property type="project" value="InterPro"/>
</dbReference>
<feature type="binding site" evidence="11">
    <location>
        <position position="174"/>
    </location>
    <ligand>
        <name>Zn(2+)</name>
        <dbReference type="ChEBI" id="CHEBI:29105"/>
        <label>2</label>
    </ligand>
</feature>
<name>A0A6L5X3I1_9FIRM</name>
<dbReference type="CDD" id="cd03892">
    <property type="entry name" value="M20_peptT"/>
    <property type="match status" value="1"/>
</dbReference>
<evidence type="ECO:0000256" key="4">
    <source>
        <dbReference type="ARBA" id="ARBA00022670"/>
    </source>
</evidence>
<evidence type="ECO:0000256" key="8">
    <source>
        <dbReference type="ARBA" id="ARBA00023049"/>
    </source>
</evidence>
<organism evidence="13 14">
    <name type="scientific">Porcincola intestinalis</name>
    <dbReference type="NCBI Taxonomy" id="2606632"/>
    <lineage>
        <taxon>Bacteria</taxon>
        <taxon>Bacillati</taxon>
        <taxon>Bacillota</taxon>
        <taxon>Clostridia</taxon>
        <taxon>Lachnospirales</taxon>
        <taxon>Lachnospiraceae</taxon>
        <taxon>Porcincola</taxon>
    </lineage>
</organism>
<evidence type="ECO:0000256" key="5">
    <source>
        <dbReference type="ARBA" id="ARBA00022723"/>
    </source>
</evidence>
<comment type="caution">
    <text evidence="13">The sequence shown here is derived from an EMBL/GenBank/DDBJ whole genome shotgun (WGS) entry which is preliminary data.</text>
</comment>
<dbReference type="PROSITE" id="PS00758">
    <property type="entry name" value="ARGE_DAPE_CPG2_1"/>
    <property type="match status" value="1"/>
</dbReference>
<keyword evidence="8" id="KW-0482">Metalloprotease</keyword>
<protein>
    <recommendedName>
        <fullName evidence="9">Peptidase T</fullName>
        <ecNumber evidence="9">3.4.11.4</ecNumber>
    </recommendedName>
</protein>
<proteinExistence type="inferred from homology"/>
<dbReference type="InterPro" id="IPR036264">
    <property type="entry name" value="Bact_exopeptidase_dim_dom"/>
</dbReference>
<dbReference type="NCBIfam" id="TIGR01882">
    <property type="entry name" value="peptidase-T"/>
    <property type="match status" value="1"/>
</dbReference>
<dbReference type="PROSITE" id="PS00759">
    <property type="entry name" value="ARGE_DAPE_CPG2_2"/>
    <property type="match status" value="1"/>
</dbReference>
<evidence type="ECO:0000256" key="1">
    <source>
        <dbReference type="ARBA" id="ARBA00000870"/>
    </source>
</evidence>
<dbReference type="SUPFAM" id="SSF55031">
    <property type="entry name" value="Bacterial exopeptidase dimerisation domain"/>
    <property type="match status" value="1"/>
</dbReference>
<dbReference type="PANTHER" id="PTHR42994:SF1">
    <property type="entry name" value="PEPTIDASE T"/>
    <property type="match status" value="1"/>
</dbReference>
<comment type="catalytic activity">
    <reaction evidence="1">
        <text>Release of the N-terminal residue from a tripeptide.</text>
        <dbReference type="EC" id="3.4.11.4"/>
    </reaction>
</comment>
<evidence type="ECO:0000256" key="6">
    <source>
        <dbReference type="ARBA" id="ARBA00022801"/>
    </source>
</evidence>
<dbReference type="Proteomes" id="UP000481852">
    <property type="component" value="Unassembled WGS sequence"/>
</dbReference>
<feature type="binding site" evidence="11">
    <location>
        <position position="378"/>
    </location>
    <ligand>
        <name>Zn(2+)</name>
        <dbReference type="ChEBI" id="CHEBI:29105"/>
        <label>2</label>
    </ligand>
</feature>
<dbReference type="Gene3D" id="3.30.70.360">
    <property type="match status" value="1"/>
</dbReference>
<sequence>MRAYERLLRYAKVWTTSDPENEACSPSAERELDLARILVEEMRSLGIGDASLDGNGYVTGHIPATPGLENRTKLGFIAHMDTAPDASGKDVRPQIHEHYDGKAVALGDGKVLDPADFPELTQMKGKTLITTDGTTLLGADDKAGIAEILTLVETLRDQKLPHGPLSVAFTPDEEIGSEARLFDLKQFGADYAYTVDGGATSEITYENFNAAGAQFEIRGVSVHTGSAKNLMINAGLVACEINAMLPAADIPRLTEGREGFFHLESISGTVEKAEVSYLVRDHSEGHFQARLDLLRHIEKTINEKYGEGTVKLTIQQQYRNMEEQIRPCMHLVENARKAISALGITPDSAPVRGGTDGAALSFRGLPCPNLGTGGYGFHGPFEHITAEDMDDEVKILAGIVAAYAGPQAG</sequence>
<evidence type="ECO:0000256" key="7">
    <source>
        <dbReference type="ARBA" id="ARBA00022833"/>
    </source>
</evidence>
<dbReference type="EMBL" id="VULZ01000007">
    <property type="protein sequence ID" value="MSS14949.1"/>
    <property type="molecule type" value="Genomic_DNA"/>
</dbReference>
<feature type="binding site" evidence="11">
    <location>
        <position position="140"/>
    </location>
    <ligand>
        <name>Zn(2+)</name>
        <dbReference type="ChEBI" id="CHEBI:29105"/>
        <label>2</label>
    </ligand>
</feature>
<dbReference type="GO" id="GO:0006508">
    <property type="term" value="P:proteolysis"/>
    <property type="evidence" value="ECO:0007669"/>
    <property type="project" value="UniProtKB-UniRule"/>
</dbReference>
<comment type="similarity">
    <text evidence="2">Belongs to the peptidase M20B family.</text>
</comment>
<feature type="active site" evidence="10">
    <location>
        <position position="81"/>
    </location>
</feature>